<accession>A0A2A2L3B0</accession>
<gene>
    <name evidence="2" type="ORF">WR25_08944</name>
</gene>
<dbReference type="Proteomes" id="UP000218231">
    <property type="component" value="Unassembled WGS sequence"/>
</dbReference>
<evidence type="ECO:0000313" key="2">
    <source>
        <dbReference type="EMBL" id="PAV80615.1"/>
    </source>
</evidence>
<proteinExistence type="predicted"/>
<feature type="region of interest" description="Disordered" evidence="1">
    <location>
        <begin position="61"/>
        <end position="97"/>
    </location>
</feature>
<sequence>MNKNHGYYIKKRPVRKKKLFTADERRISRYFFYSDVSLRAVTVDLHVNVLYMTIQCTIKKNPEPPTLINENCSSSHGRSQAKSTQTSLEKPSERLEK</sequence>
<name>A0A2A2L3B0_9BILA</name>
<feature type="compositionally biased region" description="Polar residues" evidence="1">
    <location>
        <begin position="68"/>
        <end position="89"/>
    </location>
</feature>
<keyword evidence="3" id="KW-1185">Reference proteome</keyword>
<reference evidence="2 3" key="1">
    <citation type="journal article" date="2017" name="Curr. Biol.">
        <title>Genome architecture and evolution of a unichromosomal asexual nematode.</title>
        <authorList>
            <person name="Fradin H."/>
            <person name="Zegar C."/>
            <person name="Gutwein M."/>
            <person name="Lucas J."/>
            <person name="Kovtun M."/>
            <person name="Corcoran D."/>
            <person name="Baugh L.R."/>
            <person name="Kiontke K."/>
            <person name="Gunsalus K."/>
            <person name="Fitch D.H."/>
            <person name="Piano F."/>
        </authorList>
    </citation>
    <scope>NUCLEOTIDE SEQUENCE [LARGE SCALE GENOMIC DNA]</scope>
    <source>
        <strain evidence="2">PF1309</strain>
    </source>
</reference>
<dbReference type="EMBL" id="LIAE01007240">
    <property type="protein sequence ID" value="PAV80615.1"/>
    <property type="molecule type" value="Genomic_DNA"/>
</dbReference>
<comment type="caution">
    <text evidence="2">The sequence shown here is derived from an EMBL/GenBank/DDBJ whole genome shotgun (WGS) entry which is preliminary data.</text>
</comment>
<evidence type="ECO:0000313" key="3">
    <source>
        <dbReference type="Proteomes" id="UP000218231"/>
    </source>
</evidence>
<organism evidence="2 3">
    <name type="scientific">Diploscapter pachys</name>
    <dbReference type="NCBI Taxonomy" id="2018661"/>
    <lineage>
        <taxon>Eukaryota</taxon>
        <taxon>Metazoa</taxon>
        <taxon>Ecdysozoa</taxon>
        <taxon>Nematoda</taxon>
        <taxon>Chromadorea</taxon>
        <taxon>Rhabditida</taxon>
        <taxon>Rhabditina</taxon>
        <taxon>Rhabditomorpha</taxon>
        <taxon>Rhabditoidea</taxon>
        <taxon>Rhabditidae</taxon>
        <taxon>Diploscapter</taxon>
    </lineage>
</organism>
<dbReference type="AlphaFoldDB" id="A0A2A2L3B0"/>
<evidence type="ECO:0000256" key="1">
    <source>
        <dbReference type="SAM" id="MobiDB-lite"/>
    </source>
</evidence>
<protein>
    <submittedName>
        <fullName evidence="2">Uncharacterized protein</fullName>
    </submittedName>
</protein>